<evidence type="ECO:0000313" key="1">
    <source>
        <dbReference type="EMBL" id="KAJ4702463.1"/>
    </source>
</evidence>
<organism evidence="1 2">
    <name type="scientific">Melia azedarach</name>
    <name type="common">Chinaberry tree</name>
    <dbReference type="NCBI Taxonomy" id="155640"/>
    <lineage>
        <taxon>Eukaryota</taxon>
        <taxon>Viridiplantae</taxon>
        <taxon>Streptophyta</taxon>
        <taxon>Embryophyta</taxon>
        <taxon>Tracheophyta</taxon>
        <taxon>Spermatophyta</taxon>
        <taxon>Magnoliopsida</taxon>
        <taxon>eudicotyledons</taxon>
        <taxon>Gunneridae</taxon>
        <taxon>Pentapetalae</taxon>
        <taxon>rosids</taxon>
        <taxon>malvids</taxon>
        <taxon>Sapindales</taxon>
        <taxon>Meliaceae</taxon>
        <taxon>Melia</taxon>
    </lineage>
</organism>
<protein>
    <submittedName>
        <fullName evidence="1">Phloem protein 2-like protein</fullName>
    </submittedName>
</protein>
<reference evidence="1 2" key="1">
    <citation type="journal article" date="2023" name="Science">
        <title>Complex scaffold remodeling in plant triterpene biosynthesis.</title>
        <authorList>
            <person name="De La Pena R."/>
            <person name="Hodgson H."/>
            <person name="Liu J.C."/>
            <person name="Stephenson M.J."/>
            <person name="Martin A.C."/>
            <person name="Owen C."/>
            <person name="Harkess A."/>
            <person name="Leebens-Mack J."/>
            <person name="Jimenez L.E."/>
            <person name="Osbourn A."/>
            <person name="Sattely E.S."/>
        </authorList>
    </citation>
    <scope>NUCLEOTIDE SEQUENCE [LARGE SCALE GENOMIC DNA]</scope>
    <source>
        <strain evidence="2">cv. JPN11</strain>
        <tissue evidence="1">Leaf</tissue>
    </source>
</reference>
<name>A0ACC1WU69_MELAZ</name>
<gene>
    <name evidence="1" type="ORF">OWV82_022514</name>
</gene>
<sequence>MAQKPRQSSITLFARDLNITWGDDKRYWNWIPVHDAWTKFDTSVLDPGTRYEVAFSLMMNDNAEGWVYPVKLGFVMPNEFEDCRDVDFSKLEKNKSTEVPIGQFIAPSEDKAGKMEIYMSETKEPWKKGMVLKGVVIRSKN</sequence>
<keyword evidence="2" id="KW-1185">Reference proteome</keyword>
<evidence type="ECO:0000313" key="2">
    <source>
        <dbReference type="Proteomes" id="UP001164539"/>
    </source>
</evidence>
<dbReference type="EMBL" id="CM051406">
    <property type="protein sequence ID" value="KAJ4702463.1"/>
    <property type="molecule type" value="Genomic_DNA"/>
</dbReference>
<accession>A0ACC1WU69</accession>
<proteinExistence type="predicted"/>
<dbReference type="Proteomes" id="UP001164539">
    <property type="component" value="Chromosome 13"/>
</dbReference>
<comment type="caution">
    <text evidence="1">The sequence shown here is derived from an EMBL/GenBank/DDBJ whole genome shotgun (WGS) entry which is preliminary data.</text>
</comment>